<feature type="region of interest" description="Disordered" evidence="3">
    <location>
        <begin position="195"/>
        <end position="257"/>
    </location>
</feature>
<feature type="compositionally biased region" description="Low complexity" evidence="3">
    <location>
        <begin position="231"/>
        <end position="250"/>
    </location>
</feature>
<dbReference type="Ensembl" id="ENSACDT00005007900.1">
    <property type="protein sequence ID" value="ENSACDP00005006566.1"/>
    <property type="gene ID" value="ENSACDG00005004813.1"/>
</dbReference>
<dbReference type="InterPro" id="IPR036034">
    <property type="entry name" value="PDZ_sf"/>
</dbReference>
<evidence type="ECO:0000256" key="2">
    <source>
        <dbReference type="ARBA" id="ARBA00022490"/>
    </source>
</evidence>
<dbReference type="InterPro" id="IPR052122">
    <property type="entry name" value="Intracell_Traff_Signaling_Reg"/>
</dbReference>
<protein>
    <submittedName>
        <fullName evidence="4">Uncharacterized protein</fullName>
    </submittedName>
</protein>
<proteinExistence type="predicted"/>
<dbReference type="Proteomes" id="UP000694521">
    <property type="component" value="Unplaced"/>
</dbReference>
<keyword evidence="5" id="KW-1185">Reference proteome</keyword>
<accession>A0A8B9DHP9</accession>
<keyword evidence="2" id="KW-0963">Cytoplasm</keyword>
<feature type="region of interest" description="Disordered" evidence="3">
    <location>
        <begin position="1"/>
        <end position="68"/>
    </location>
</feature>
<dbReference type="GO" id="GO:0005737">
    <property type="term" value="C:cytoplasm"/>
    <property type="evidence" value="ECO:0007669"/>
    <property type="project" value="UniProtKB-SubCell"/>
</dbReference>
<sequence length="280" mass="28913">MLLQTPHGGVETEGSPGWVKDQLPAGGTAPHRDLTPPDPTRSPHPARDPPKPGRCPPSPGSPRCCLNVEISPPPQGPVAVVGGEPRCLLKGGAAPLTSPPHPFQTYGLHHQDRNSVEMFTFVCQVHSGSPAEAAGLKAGEHSPGGGGEGDPSIYDTLESLRWCLQGGGPPGSPRASAAGSDDSLYQTCVFADSLDKDGDGDASGPAPPPPRSRPALTRSSSLKCSGGAGAAGLLWARAGDPRPGVGVGPPHKARHSSFRQRLLKFIPGLNRALEEEESHL</sequence>
<feature type="region of interest" description="Disordered" evidence="3">
    <location>
        <begin position="133"/>
        <end position="152"/>
    </location>
</feature>
<reference evidence="4" key="1">
    <citation type="submission" date="2025-08" db="UniProtKB">
        <authorList>
            <consortium name="Ensembl"/>
        </authorList>
    </citation>
    <scope>IDENTIFICATION</scope>
</reference>
<name>A0A8B9DHP9_ANSCY</name>
<dbReference type="PANTHER" id="PTHR15963">
    <property type="entry name" value="GENERAL RECEPTOR FOR PHOSPHOINOSITIDES 1-ASSOCIATED SCAFFOLD PROTEIN-RELATED"/>
    <property type="match status" value="1"/>
</dbReference>
<evidence type="ECO:0000313" key="4">
    <source>
        <dbReference type="Ensembl" id="ENSACDP00005006566.1"/>
    </source>
</evidence>
<dbReference type="GO" id="GO:0007165">
    <property type="term" value="P:signal transduction"/>
    <property type="evidence" value="ECO:0007669"/>
    <property type="project" value="TreeGrafter"/>
</dbReference>
<dbReference type="SUPFAM" id="SSF50156">
    <property type="entry name" value="PDZ domain-like"/>
    <property type="match status" value="1"/>
</dbReference>
<reference evidence="4" key="2">
    <citation type="submission" date="2025-09" db="UniProtKB">
        <authorList>
            <consortium name="Ensembl"/>
        </authorList>
    </citation>
    <scope>IDENTIFICATION</scope>
</reference>
<dbReference type="GO" id="GO:0005886">
    <property type="term" value="C:plasma membrane"/>
    <property type="evidence" value="ECO:0007669"/>
    <property type="project" value="TreeGrafter"/>
</dbReference>
<dbReference type="PANTHER" id="PTHR15963:SF3">
    <property type="entry name" value="PROTEIN TAMALIN"/>
    <property type="match status" value="1"/>
</dbReference>
<comment type="subcellular location">
    <subcellularLocation>
        <location evidence="1">Cytoplasm</location>
    </subcellularLocation>
</comment>
<organism evidence="4 5">
    <name type="scientific">Anser cygnoides</name>
    <name type="common">Swan goose</name>
    <dbReference type="NCBI Taxonomy" id="8845"/>
    <lineage>
        <taxon>Eukaryota</taxon>
        <taxon>Metazoa</taxon>
        <taxon>Chordata</taxon>
        <taxon>Craniata</taxon>
        <taxon>Vertebrata</taxon>
        <taxon>Euteleostomi</taxon>
        <taxon>Archelosauria</taxon>
        <taxon>Archosauria</taxon>
        <taxon>Dinosauria</taxon>
        <taxon>Saurischia</taxon>
        <taxon>Theropoda</taxon>
        <taxon>Coelurosauria</taxon>
        <taxon>Aves</taxon>
        <taxon>Neognathae</taxon>
        <taxon>Galloanserae</taxon>
        <taxon>Anseriformes</taxon>
        <taxon>Anatidae</taxon>
        <taxon>Anserinae</taxon>
        <taxon>Anser</taxon>
    </lineage>
</organism>
<evidence type="ECO:0000313" key="5">
    <source>
        <dbReference type="Proteomes" id="UP000694521"/>
    </source>
</evidence>
<dbReference type="AlphaFoldDB" id="A0A8B9DHP9"/>
<evidence type="ECO:0000256" key="1">
    <source>
        <dbReference type="ARBA" id="ARBA00004496"/>
    </source>
</evidence>
<evidence type="ECO:0000256" key="3">
    <source>
        <dbReference type="SAM" id="MobiDB-lite"/>
    </source>
</evidence>